<dbReference type="AlphaFoldDB" id="M7ZB54"/>
<evidence type="ECO:0000313" key="6">
    <source>
        <dbReference type="EMBL" id="EMS49620.1"/>
    </source>
</evidence>
<dbReference type="GO" id="GO:0007266">
    <property type="term" value="P:Rho protein signal transduction"/>
    <property type="evidence" value="ECO:0007669"/>
    <property type="project" value="InterPro"/>
</dbReference>
<dbReference type="GO" id="GO:0016020">
    <property type="term" value="C:membrane"/>
    <property type="evidence" value="ECO:0007669"/>
    <property type="project" value="TreeGrafter"/>
</dbReference>
<dbReference type="OMA" id="DGFARWI"/>
<dbReference type="STRING" id="4572.M7ZB54"/>
<evidence type="ECO:0000256" key="2">
    <source>
        <dbReference type="ARBA" id="ARBA00009758"/>
    </source>
</evidence>
<dbReference type="PANTHER" id="PTHR10980:SF38">
    <property type="entry name" value="RHO GDP-DISSOCIATION INHIBITOR 1"/>
    <property type="match status" value="1"/>
</dbReference>
<dbReference type="PANTHER" id="PTHR10980">
    <property type="entry name" value="RHO GDP-DISSOCIATION INHIBITOR"/>
    <property type="match status" value="1"/>
</dbReference>
<evidence type="ECO:0000256" key="5">
    <source>
        <dbReference type="SAM" id="MobiDB-lite"/>
    </source>
</evidence>
<dbReference type="SUPFAM" id="SSF81296">
    <property type="entry name" value="E set domains"/>
    <property type="match status" value="1"/>
</dbReference>
<comment type="similarity">
    <text evidence="2">Belongs to the Rho GDI family.</text>
</comment>
<dbReference type="EMBL" id="KD241055">
    <property type="protein sequence ID" value="EMS49620.1"/>
    <property type="molecule type" value="Genomic_DNA"/>
</dbReference>
<dbReference type="Gene3D" id="2.70.50.30">
    <property type="entry name" value="Coagulation Factor XIII, subunit A, domain 1"/>
    <property type="match status" value="1"/>
</dbReference>
<sequence>MAIRLTSSMASTHLFDFGGWSIQNCIAWTLEYLHQCHQSKRPLLILMLVYAKAFDTFEHDAILEILKFKGFDDRWLGWIGEILSLGSSSVLLNSVPRNNLFARDGFARWIISSFSLKDMMHFFSASASLKGGEGIQGVKMDQQEEEASVSVSSVPPEEEEQDEEEEEQEEEEEDMGAVKMALGPQEEEGEEDDSLRRWKEQLLGPDAVHTTNLLLALGAETVEPEVAILNLTILAPGRPDLVLPIPFVPDDKGHAFTLKDGTAYSFRFSFTVSNNIVSGLNYSHTVWKTGVKVENQKVMLGTFSPQQEPYTYKAEEDSTPSGIFARGSYSARLKFVDDDGKVYLDMRDVDSLTRFACNEEGLN</sequence>
<dbReference type="InterPro" id="IPR000406">
    <property type="entry name" value="Rho_GDI"/>
</dbReference>
<reference evidence="6" key="1">
    <citation type="journal article" date="2013" name="Nature">
        <title>Draft genome of the wheat A-genome progenitor Triticum urartu.</title>
        <authorList>
            <person name="Ling H.Q."/>
            <person name="Zhao S."/>
            <person name="Liu D."/>
            <person name="Wang J."/>
            <person name="Sun H."/>
            <person name="Zhang C."/>
            <person name="Fan H."/>
            <person name="Li D."/>
            <person name="Dong L."/>
            <person name="Tao Y."/>
            <person name="Gao C."/>
            <person name="Wu H."/>
            <person name="Li Y."/>
            <person name="Cui Y."/>
            <person name="Guo X."/>
            <person name="Zheng S."/>
            <person name="Wang B."/>
            <person name="Yu K."/>
            <person name="Liang Q."/>
            <person name="Yang W."/>
            <person name="Lou X."/>
            <person name="Chen J."/>
            <person name="Feng M."/>
            <person name="Jian J."/>
            <person name="Zhang X."/>
            <person name="Luo G."/>
            <person name="Jiang Y."/>
            <person name="Liu J."/>
            <person name="Wang Z."/>
            <person name="Sha Y."/>
            <person name="Zhang B."/>
            <person name="Wu H."/>
            <person name="Tang D."/>
            <person name="Shen Q."/>
            <person name="Xue P."/>
            <person name="Zou S."/>
            <person name="Wang X."/>
            <person name="Liu X."/>
            <person name="Wang F."/>
            <person name="Yang Y."/>
            <person name="An X."/>
            <person name="Dong Z."/>
            <person name="Zhang K."/>
            <person name="Zhang X."/>
            <person name="Luo M.C."/>
            <person name="Dvorak J."/>
            <person name="Tong Y."/>
            <person name="Wang J."/>
            <person name="Yang H."/>
            <person name="Li Z."/>
            <person name="Wang D."/>
            <person name="Zhang A."/>
            <person name="Wang J."/>
        </authorList>
    </citation>
    <scope>NUCLEOTIDE SEQUENCE</scope>
</reference>
<dbReference type="Pfam" id="PF02115">
    <property type="entry name" value="Rho_GDI"/>
    <property type="match status" value="1"/>
</dbReference>
<comment type="subcellular location">
    <subcellularLocation>
        <location evidence="1">Cytoplasm</location>
    </subcellularLocation>
</comment>
<dbReference type="FunFam" id="2.70.50.30:FF:000004">
    <property type="entry name" value="Rho GDP-dissociation inhibitor 1"/>
    <property type="match status" value="1"/>
</dbReference>
<keyword evidence="4" id="KW-0963">Cytoplasm</keyword>
<organism evidence="6">
    <name type="scientific">Triticum urartu</name>
    <name type="common">Red wild einkorn</name>
    <name type="synonym">Crithodium urartu</name>
    <dbReference type="NCBI Taxonomy" id="4572"/>
    <lineage>
        <taxon>Eukaryota</taxon>
        <taxon>Viridiplantae</taxon>
        <taxon>Streptophyta</taxon>
        <taxon>Embryophyta</taxon>
        <taxon>Tracheophyta</taxon>
        <taxon>Spermatophyta</taxon>
        <taxon>Magnoliopsida</taxon>
        <taxon>Liliopsida</taxon>
        <taxon>Poales</taxon>
        <taxon>Poaceae</taxon>
        <taxon>BOP clade</taxon>
        <taxon>Pooideae</taxon>
        <taxon>Triticodae</taxon>
        <taxon>Triticeae</taxon>
        <taxon>Triticinae</taxon>
        <taxon>Triticum</taxon>
    </lineage>
</organism>
<keyword evidence="3" id="KW-0343">GTPase activation</keyword>
<dbReference type="InterPro" id="IPR014756">
    <property type="entry name" value="Ig_E-set"/>
</dbReference>
<name>M7ZB54_TRIUA</name>
<dbReference type="InterPro" id="IPR024792">
    <property type="entry name" value="RhoGDI_dom_sf"/>
</dbReference>
<feature type="region of interest" description="Disordered" evidence="5">
    <location>
        <begin position="140"/>
        <end position="177"/>
    </location>
</feature>
<feature type="compositionally biased region" description="Acidic residues" evidence="5">
    <location>
        <begin position="156"/>
        <end position="175"/>
    </location>
</feature>
<dbReference type="GO" id="GO:0005096">
    <property type="term" value="F:GTPase activator activity"/>
    <property type="evidence" value="ECO:0007669"/>
    <property type="project" value="UniProtKB-KW"/>
</dbReference>
<protein>
    <submittedName>
        <fullName evidence="6">Rho GDP-dissociation inhibitor 1</fullName>
    </submittedName>
</protein>
<dbReference type="GO" id="GO:0005094">
    <property type="term" value="F:Rho GDP-dissociation inhibitor activity"/>
    <property type="evidence" value="ECO:0007669"/>
    <property type="project" value="InterPro"/>
</dbReference>
<gene>
    <name evidence="6" type="ORF">TRIUR3_21066</name>
</gene>
<evidence type="ECO:0000256" key="3">
    <source>
        <dbReference type="ARBA" id="ARBA00022468"/>
    </source>
</evidence>
<evidence type="ECO:0000256" key="1">
    <source>
        <dbReference type="ARBA" id="ARBA00004496"/>
    </source>
</evidence>
<proteinExistence type="inferred from homology"/>
<accession>M7ZB54</accession>
<evidence type="ECO:0000256" key="4">
    <source>
        <dbReference type="ARBA" id="ARBA00022490"/>
    </source>
</evidence>
<dbReference type="GO" id="GO:0005829">
    <property type="term" value="C:cytosol"/>
    <property type="evidence" value="ECO:0007669"/>
    <property type="project" value="TreeGrafter"/>
</dbReference>
<dbReference type="eggNOG" id="KOG3205">
    <property type="taxonomic scope" value="Eukaryota"/>
</dbReference>